<protein>
    <submittedName>
        <fullName evidence="9">Oligopeptide transport system permease protein OppB (TC 3.A.1.5.1)</fullName>
    </submittedName>
</protein>
<dbReference type="SUPFAM" id="SSF161098">
    <property type="entry name" value="MetI-like"/>
    <property type="match status" value="1"/>
</dbReference>
<keyword evidence="3" id="KW-1003">Cell membrane</keyword>
<dbReference type="Pfam" id="PF19300">
    <property type="entry name" value="BPD_transp_1_N"/>
    <property type="match status" value="1"/>
</dbReference>
<feature type="transmembrane region" description="Helical" evidence="7">
    <location>
        <begin position="191"/>
        <end position="210"/>
    </location>
</feature>
<feature type="transmembrane region" description="Helical" evidence="7">
    <location>
        <begin position="12"/>
        <end position="30"/>
    </location>
</feature>
<sequence length="324" mass="36324">MFFYLGKRITEIFITLIGITLLSFFIIHLAPGKPTDVLTDLNPKITPEARERLEKYYGLDKPIIVQYLLWAKRVVKLDFGDSFSTDRRPVWDKIKERIPVTVSINLLSMLLIFMIAIPVGISSATHQYSLYDKVTTVGVFLGFAMPAFWLGILLMMLFGVYLQWLPISGLKSMNYETLSAGGKVLDLAKHLALPVFVSAFGGIAGISRYMRSSMLEVIRQDYIVTARAKGLPESKVIYRHALRNALLPIITLLGLSVPGLIGGSVIFEQIFSIPGMGQLFWMSVMQRDYPLIMGLLTIGAILTLIGNMLADLCYAVVDPRIRRR</sequence>
<evidence type="ECO:0000259" key="8">
    <source>
        <dbReference type="PROSITE" id="PS50928"/>
    </source>
</evidence>
<keyword evidence="4 7" id="KW-0812">Transmembrane</keyword>
<evidence type="ECO:0000256" key="7">
    <source>
        <dbReference type="SAM" id="Phobius"/>
    </source>
</evidence>
<keyword evidence="2" id="KW-0813">Transport</keyword>
<dbReference type="PANTHER" id="PTHR30465">
    <property type="entry name" value="INNER MEMBRANE ABC TRANSPORTER"/>
    <property type="match status" value="1"/>
</dbReference>
<feature type="transmembrane region" description="Helical" evidence="7">
    <location>
        <begin position="106"/>
        <end position="125"/>
    </location>
</feature>
<evidence type="ECO:0000256" key="3">
    <source>
        <dbReference type="ARBA" id="ARBA00022475"/>
    </source>
</evidence>
<dbReference type="GO" id="GO:0005886">
    <property type="term" value="C:plasma membrane"/>
    <property type="evidence" value="ECO:0007669"/>
    <property type="project" value="UniProtKB-SubCell"/>
</dbReference>
<dbReference type="PROSITE" id="PS50928">
    <property type="entry name" value="ABC_TM1"/>
    <property type="match status" value="1"/>
</dbReference>
<feature type="transmembrane region" description="Helical" evidence="7">
    <location>
        <begin position="291"/>
        <end position="317"/>
    </location>
</feature>
<evidence type="ECO:0000313" key="9">
    <source>
        <dbReference type="EMBL" id="VAX29747.1"/>
    </source>
</evidence>
<dbReference type="InterPro" id="IPR035906">
    <property type="entry name" value="MetI-like_sf"/>
</dbReference>
<feature type="transmembrane region" description="Helical" evidence="7">
    <location>
        <begin position="137"/>
        <end position="164"/>
    </location>
</feature>
<dbReference type="InterPro" id="IPR045621">
    <property type="entry name" value="BPD_transp_1_N"/>
</dbReference>
<dbReference type="Gene3D" id="1.10.3720.10">
    <property type="entry name" value="MetI-like"/>
    <property type="match status" value="1"/>
</dbReference>
<keyword evidence="5 7" id="KW-1133">Transmembrane helix</keyword>
<comment type="subcellular location">
    <subcellularLocation>
        <location evidence="1">Cell membrane</location>
        <topology evidence="1">Multi-pass membrane protein</topology>
    </subcellularLocation>
</comment>
<name>A0A3B1DM29_9ZZZZ</name>
<dbReference type="Pfam" id="PF00528">
    <property type="entry name" value="BPD_transp_1"/>
    <property type="match status" value="1"/>
</dbReference>
<dbReference type="EMBL" id="UOGI01000059">
    <property type="protein sequence ID" value="VAX29747.1"/>
    <property type="molecule type" value="Genomic_DNA"/>
</dbReference>
<organism evidence="9">
    <name type="scientific">hydrothermal vent metagenome</name>
    <dbReference type="NCBI Taxonomy" id="652676"/>
    <lineage>
        <taxon>unclassified sequences</taxon>
        <taxon>metagenomes</taxon>
        <taxon>ecological metagenomes</taxon>
    </lineage>
</organism>
<evidence type="ECO:0000256" key="4">
    <source>
        <dbReference type="ARBA" id="ARBA00022692"/>
    </source>
</evidence>
<evidence type="ECO:0000256" key="1">
    <source>
        <dbReference type="ARBA" id="ARBA00004651"/>
    </source>
</evidence>
<evidence type="ECO:0000256" key="2">
    <source>
        <dbReference type="ARBA" id="ARBA00022448"/>
    </source>
</evidence>
<evidence type="ECO:0000256" key="6">
    <source>
        <dbReference type="ARBA" id="ARBA00023136"/>
    </source>
</evidence>
<accession>A0A3B1DM29</accession>
<dbReference type="PANTHER" id="PTHR30465:SF0">
    <property type="entry name" value="OLIGOPEPTIDE TRANSPORT SYSTEM PERMEASE PROTEIN APPB"/>
    <property type="match status" value="1"/>
</dbReference>
<feature type="domain" description="ABC transmembrane type-1" evidence="8">
    <location>
        <begin position="98"/>
        <end position="310"/>
    </location>
</feature>
<gene>
    <name evidence="9" type="ORF">MNBD_NITROSPIRAE03-205</name>
</gene>
<dbReference type="InterPro" id="IPR000515">
    <property type="entry name" value="MetI-like"/>
</dbReference>
<feature type="transmembrane region" description="Helical" evidence="7">
    <location>
        <begin position="245"/>
        <end position="271"/>
    </location>
</feature>
<reference evidence="9" key="1">
    <citation type="submission" date="2018-06" db="EMBL/GenBank/DDBJ databases">
        <authorList>
            <person name="Zhirakovskaya E."/>
        </authorList>
    </citation>
    <scope>NUCLEOTIDE SEQUENCE</scope>
</reference>
<keyword evidence="6 7" id="KW-0472">Membrane</keyword>
<dbReference type="GO" id="GO:0055085">
    <property type="term" value="P:transmembrane transport"/>
    <property type="evidence" value="ECO:0007669"/>
    <property type="project" value="InterPro"/>
</dbReference>
<dbReference type="AlphaFoldDB" id="A0A3B1DM29"/>
<proteinExistence type="predicted"/>
<dbReference type="CDD" id="cd06261">
    <property type="entry name" value="TM_PBP2"/>
    <property type="match status" value="1"/>
</dbReference>
<evidence type="ECO:0000256" key="5">
    <source>
        <dbReference type="ARBA" id="ARBA00022989"/>
    </source>
</evidence>